<keyword evidence="2" id="KW-1185">Reference proteome</keyword>
<dbReference type="Proteomes" id="UP001497644">
    <property type="component" value="Chromosome 15"/>
</dbReference>
<evidence type="ECO:0000313" key="2">
    <source>
        <dbReference type="Proteomes" id="UP001497644"/>
    </source>
</evidence>
<name>A0AAV2NI74_9HYME</name>
<sequence length="70" mass="8152">MADDVARKNRRAILNCHRREIVSRESRGYGKYFRGYPVETVSLETVDSKNFPRLSTIRKRRQKKGTQPGA</sequence>
<protein>
    <submittedName>
        <fullName evidence="1">Uncharacterized protein</fullName>
    </submittedName>
</protein>
<proteinExistence type="predicted"/>
<dbReference type="AlphaFoldDB" id="A0AAV2NI74"/>
<organism evidence="1 2">
    <name type="scientific">Lasius platythorax</name>
    <dbReference type="NCBI Taxonomy" id="488582"/>
    <lineage>
        <taxon>Eukaryota</taxon>
        <taxon>Metazoa</taxon>
        <taxon>Ecdysozoa</taxon>
        <taxon>Arthropoda</taxon>
        <taxon>Hexapoda</taxon>
        <taxon>Insecta</taxon>
        <taxon>Pterygota</taxon>
        <taxon>Neoptera</taxon>
        <taxon>Endopterygota</taxon>
        <taxon>Hymenoptera</taxon>
        <taxon>Apocrita</taxon>
        <taxon>Aculeata</taxon>
        <taxon>Formicoidea</taxon>
        <taxon>Formicidae</taxon>
        <taxon>Formicinae</taxon>
        <taxon>Lasius</taxon>
        <taxon>Lasius</taxon>
    </lineage>
</organism>
<evidence type="ECO:0000313" key="1">
    <source>
        <dbReference type="EMBL" id="CAL1679242.1"/>
    </source>
</evidence>
<accession>A0AAV2NI74</accession>
<gene>
    <name evidence="1" type="ORF">LPLAT_LOCUS4954</name>
</gene>
<reference evidence="1" key="1">
    <citation type="submission" date="2024-04" db="EMBL/GenBank/DDBJ databases">
        <authorList>
            <consortium name="Molecular Ecology Group"/>
        </authorList>
    </citation>
    <scope>NUCLEOTIDE SEQUENCE</scope>
</reference>
<dbReference type="EMBL" id="OZ034838">
    <property type="protein sequence ID" value="CAL1679242.1"/>
    <property type="molecule type" value="Genomic_DNA"/>
</dbReference>